<evidence type="ECO:0000256" key="3">
    <source>
        <dbReference type="ARBA" id="ARBA00023015"/>
    </source>
</evidence>
<dbReference type="InterPro" id="IPR025944">
    <property type="entry name" value="Sigma_54_int_dom_CS"/>
</dbReference>
<proteinExistence type="predicted"/>
<gene>
    <name evidence="9" type="ORF">FJV41_16750</name>
</gene>
<evidence type="ECO:0000256" key="4">
    <source>
        <dbReference type="ARBA" id="ARBA00023125"/>
    </source>
</evidence>
<dbReference type="PANTHER" id="PTHR32071:SF100">
    <property type="entry name" value="RESPONSE REGULATOR PROTEIN PILR"/>
    <property type="match status" value="1"/>
</dbReference>
<evidence type="ECO:0000259" key="7">
    <source>
        <dbReference type="PROSITE" id="PS50045"/>
    </source>
</evidence>
<dbReference type="PRINTS" id="PR01590">
    <property type="entry name" value="HTHFIS"/>
</dbReference>
<dbReference type="EMBL" id="VIFM01000058">
    <property type="protein sequence ID" value="TQF14793.1"/>
    <property type="molecule type" value="Genomic_DNA"/>
</dbReference>
<evidence type="ECO:0000256" key="2">
    <source>
        <dbReference type="ARBA" id="ARBA00022840"/>
    </source>
</evidence>
<dbReference type="InterPro" id="IPR011006">
    <property type="entry name" value="CheY-like_superfamily"/>
</dbReference>
<organism evidence="9 10">
    <name type="scientific">Myxococcus llanfairpwllgwyngyllgogerychwyrndrobwllllantysiliogogogochensis</name>
    <dbReference type="NCBI Taxonomy" id="2590453"/>
    <lineage>
        <taxon>Bacteria</taxon>
        <taxon>Pseudomonadati</taxon>
        <taxon>Myxococcota</taxon>
        <taxon>Myxococcia</taxon>
        <taxon>Myxococcales</taxon>
        <taxon>Cystobacterineae</taxon>
        <taxon>Myxococcaceae</taxon>
        <taxon>Myxococcus</taxon>
    </lineage>
</organism>
<keyword evidence="2" id="KW-0067">ATP-binding</keyword>
<dbReference type="CDD" id="cd00009">
    <property type="entry name" value="AAA"/>
    <property type="match status" value="1"/>
</dbReference>
<keyword evidence="1" id="KW-0547">Nucleotide-binding</keyword>
<evidence type="ECO:0000256" key="6">
    <source>
        <dbReference type="PROSITE-ProRule" id="PRU00169"/>
    </source>
</evidence>
<dbReference type="InterPro" id="IPR002197">
    <property type="entry name" value="HTH_Fis"/>
</dbReference>
<dbReference type="InterPro" id="IPR027417">
    <property type="entry name" value="P-loop_NTPase"/>
</dbReference>
<dbReference type="PROSITE" id="PS50110">
    <property type="entry name" value="RESPONSE_REGULATORY"/>
    <property type="match status" value="1"/>
</dbReference>
<accession>A0A540X0S5</accession>
<dbReference type="Gene3D" id="1.10.8.60">
    <property type="match status" value="1"/>
</dbReference>
<evidence type="ECO:0000259" key="8">
    <source>
        <dbReference type="PROSITE" id="PS50110"/>
    </source>
</evidence>
<dbReference type="SMART" id="SM00448">
    <property type="entry name" value="REC"/>
    <property type="match status" value="1"/>
</dbReference>
<keyword evidence="10" id="KW-1185">Reference proteome</keyword>
<dbReference type="Pfam" id="PF00072">
    <property type="entry name" value="Response_reg"/>
    <property type="match status" value="1"/>
</dbReference>
<dbReference type="InterPro" id="IPR058031">
    <property type="entry name" value="AAA_lid_NorR"/>
</dbReference>
<dbReference type="PROSITE" id="PS50045">
    <property type="entry name" value="SIGMA54_INTERACT_4"/>
    <property type="match status" value="1"/>
</dbReference>
<dbReference type="Proteomes" id="UP000315369">
    <property type="component" value="Unassembled WGS sequence"/>
</dbReference>
<dbReference type="GO" id="GO:0000160">
    <property type="term" value="P:phosphorelay signal transduction system"/>
    <property type="evidence" value="ECO:0007669"/>
    <property type="project" value="InterPro"/>
</dbReference>
<feature type="domain" description="Response regulatory" evidence="8">
    <location>
        <begin position="6"/>
        <end position="124"/>
    </location>
</feature>
<dbReference type="SUPFAM" id="SSF52172">
    <property type="entry name" value="CheY-like"/>
    <property type="match status" value="1"/>
</dbReference>
<evidence type="ECO:0000256" key="1">
    <source>
        <dbReference type="ARBA" id="ARBA00022741"/>
    </source>
</evidence>
<dbReference type="OrthoDB" id="9762726at2"/>
<name>A0A540X0S5_9BACT</name>
<dbReference type="GO" id="GO:0006355">
    <property type="term" value="P:regulation of DNA-templated transcription"/>
    <property type="evidence" value="ECO:0007669"/>
    <property type="project" value="InterPro"/>
</dbReference>
<dbReference type="GO" id="GO:0043565">
    <property type="term" value="F:sequence-specific DNA binding"/>
    <property type="evidence" value="ECO:0007669"/>
    <property type="project" value="InterPro"/>
</dbReference>
<keyword evidence="4" id="KW-0238">DNA-binding</keyword>
<dbReference type="InterPro" id="IPR001789">
    <property type="entry name" value="Sig_transdc_resp-reg_receiver"/>
</dbReference>
<dbReference type="PROSITE" id="PS00676">
    <property type="entry name" value="SIGMA54_INTERACT_2"/>
    <property type="match status" value="1"/>
</dbReference>
<dbReference type="FunFam" id="3.40.50.300:FF:000006">
    <property type="entry name" value="DNA-binding transcriptional regulator NtrC"/>
    <property type="match status" value="1"/>
</dbReference>
<dbReference type="SMART" id="SM00382">
    <property type="entry name" value="AAA"/>
    <property type="match status" value="1"/>
</dbReference>
<dbReference type="Gene3D" id="1.10.10.60">
    <property type="entry name" value="Homeodomain-like"/>
    <property type="match status" value="1"/>
</dbReference>
<dbReference type="PANTHER" id="PTHR32071">
    <property type="entry name" value="TRANSCRIPTIONAL REGULATORY PROTEIN"/>
    <property type="match status" value="1"/>
</dbReference>
<keyword evidence="5" id="KW-0804">Transcription</keyword>
<keyword evidence="6" id="KW-0597">Phosphoprotein</keyword>
<evidence type="ECO:0000313" key="9">
    <source>
        <dbReference type="EMBL" id="TQF14793.1"/>
    </source>
</evidence>
<dbReference type="InterPro" id="IPR003593">
    <property type="entry name" value="AAA+_ATPase"/>
</dbReference>
<dbReference type="Pfam" id="PF25601">
    <property type="entry name" value="AAA_lid_14"/>
    <property type="match status" value="1"/>
</dbReference>
<dbReference type="Pfam" id="PF00158">
    <property type="entry name" value="Sigma54_activat"/>
    <property type="match status" value="1"/>
</dbReference>
<feature type="domain" description="Sigma-54 factor interaction" evidence="7">
    <location>
        <begin position="149"/>
        <end position="379"/>
    </location>
</feature>
<dbReference type="Gene3D" id="3.40.50.2300">
    <property type="match status" value="1"/>
</dbReference>
<dbReference type="SUPFAM" id="SSF46689">
    <property type="entry name" value="Homeodomain-like"/>
    <property type="match status" value="1"/>
</dbReference>
<evidence type="ECO:0000256" key="5">
    <source>
        <dbReference type="ARBA" id="ARBA00023163"/>
    </source>
</evidence>
<dbReference type="InterPro" id="IPR009057">
    <property type="entry name" value="Homeodomain-like_sf"/>
</dbReference>
<protein>
    <submittedName>
        <fullName evidence="9">Sigma-54-dependent Fis family transcriptional regulator</fullName>
    </submittedName>
</protein>
<dbReference type="InterPro" id="IPR002078">
    <property type="entry name" value="Sigma_54_int"/>
</dbReference>
<feature type="modified residue" description="4-aspartylphosphate" evidence="6">
    <location>
        <position position="55"/>
    </location>
</feature>
<keyword evidence="3" id="KW-0805">Transcription regulation</keyword>
<reference evidence="9 10" key="1">
    <citation type="submission" date="2019-06" db="EMBL/GenBank/DDBJ databases">
        <authorList>
            <person name="Livingstone P."/>
            <person name="Whitworth D."/>
        </authorList>
    </citation>
    <scope>NUCLEOTIDE SEQUENCE [LARGE SCALE GENOMIC DNA]</scope>
    <source>
        <strain evidence="9 10">AM401</strain>
    </source>
</reference>
<dbReference type="Gene3D" id="3.40.50.300">
    <property type="entry name" value="P-loop containing nucleotide triphosphate hydrolases"/>
    <property type="match status" value="1"/>
</dbReference>
<comment type="caution">
    <text evidence="9">The sequence shown here is derived from an EMBL/GenBank/DDBJ whole genome shotgun (WGS) entry which is preliminary data.</text>
</comment>
<dbReference type="PROSITE" id="PS00688">
    <property type="entry name" value="SIGMA54_INTERACT_3"/>
    <property type="match status" value="1"/>
</dbReference>
<dbReference type="RefSeq" id="WP_141643497.1">
    <property type="nucleotide sequence ID" value="NZ_VIFM01000058.1"/>
</dbReference>
<dbReference type="SUPFAM" id="SSF52540">
    <property type="entry name" value="P-loop containing nucleoside triphosphate hydrolases"/>
    <property type="match status" value="1"/>
</dbReference>
<dbReference type="InterPro" id="IPR025943">
    <property type="entry name" value="Sigma_54_int_dom_ATP-bd_2"/>
</dbReference>
<dbReference type="GO" id="GO:0005524">
    <property type="term" value="F:ATP binding"/>
    <property type="evidence" value="ECO:0007669"/>
    <property type="project" value="UniProtKB-KW"/>
</dbReference>
<evidence type="ECO:0000313" key="10">
    <source>
        <dbReference type="Proteomes" id="UP000315369"/>
    </source>
</evidence>
<dbReference type="Pfam" id="PF02954">
    <property type="entry name" value="HTH_8"/>
    <property type="match status" value="1"/>
</dbReference>
<dbReference type="AlphaFoldDB" id="A0A540X0S5"/>
<sequence>MASAPPLLLVDDDAAFRKVYGSLLRDAGYEVVEAADRPSARAAFDARPFPLVLLDLMLPPDGSVSSGLAGLAALLDARPGTKVIVVSGVGDTRHSLEAIRLGAYDFLTKPVDPDVLLVVVQRALARVALERQVEALRTSLERAAGDAAMVGQSASFLAALSLAERVAASDLPVLVTGENGTGKELLARMVHQKSRRHAGPFIPVNCGALPETLLESALFGHVKGSFTGATRDHRGLFAEADGGTLFLDELGDMTPSLQVKVLRALETGDILPVGADLPVHVDVRLISATHRDLGRMLQEGAFREDLYWRVKGVELRLPPLRERASDLPLLAKHFLNQCAHLCPDGRARLLSDAAAESLAAHGWPGNLRELRHEMQRATVLAGERRELQPEDLSFTGSERPRASTPGATTLAAKVEALERREIEDALKRFGGNRTHSAEALGLSRQGLLKKLERFGLT</sequence>